<dbReference type="SMART" id="SM00980">
    <property type="entry name" value="THAP"/>
    <property type="match status" value="1"/>
</dbReference>
<reference evidence="9" key="1">
    <citation type="journal article" date="2010" name="Nature">
        <title>The Amphimedon queenslandica genome and the evolution of animal complexity.</title>
        <authorList>
            <person name="Srivastava M."/>
            <person name="Simakov O."/>
            <person name="Chapman J."/>
            <person name="Fahey B."/>
            <person name="Gauthier M.E."/>
            <person name="Mitros T."/>
            <person name="Richards G.S."/>
            <person name="Conaco C."/>
            <person name="Dacre M."/>
            <person name="Hellsten U."/>
            <person name="Larroux C."/>
            <person name="Putnam N.H."/>
            <person name="Stanke M."/>
            <person name="Adamska M."/>
            <person name="Darling A."/>
            <person name="Degnan S.M."/>
            <person name="Oakley T.H."/>
            <person name="Plachetzki D.C."/>
            <person name="Zhai Y."/>
            <person name="Adamski M."/>
            <person name="Calcino A."/>
            <person name="Cummins S.F."/>
            <person name="Goodstein D.M."/>
            <person name="Harris C."/>
            <person name="Jackson D.J."/>
            <person name="Leys S.P."/>
            <person name="Shu S."/>
            <person name="Woodcroft B.J."/>
            <person name="Vervoort M."/>
            <person name="Kosik K.S."/>
            <person name="Manning G."/>
            <person name="Degnan B.M."/>
            <person name="Rokhsar D.S."/>
        </authorList>
    </citation>
    <scope>NUCLEOTIDE SEQUENCE [LARGE SCALE GENOMIC DNA]</scope>
</reference>
<accession>A0A1X7TZ42</accession>
<dbReference type="InterPro" id="IPR006612">
    <property type="entry name" value="THAP_Znf"/>
</dbReference>
<gene>
    <name evidence="8" type="primary">100637682</name>
</gene>
<dbReference type="Pfam" id="PF05485">
    <property type="entry name" value="THAP"/>
    <property type="match status" value="1"/>
</dbReference>
<evidence type="ECO:0000313" key="8">
    <source>
        <dbReference type="EnsemblMetazoa" id="Aqu2.1.20390_001"/>
    </source>
</evidence>
<name>A0A1X7TZ42_AMPQE</name>
<dbReference type="PROSITE" id="PS50950">
    <property type="entry name" value="ZF_THAP"/>
    <property type="match status" value="1"/>
</dbReference>
<dbReference type="EnsemblMetazoa" id="Aqu2.1.20390_001">
    <property type="protein sequence ID" value="Aqu2.1.20390_001"/>
    <property type="gene ID" value="Aqu2.1.20390"/>
</dbReference>
<dbReference type="GO" id="GO:0003677">
    <property type="term" value="F:DNA binding"/>
    <property type="evidence" value="ECO:0007669"/>
    <property type="project" value="UniProtKB-UniRule"/>
</dbReference>
<keyword evidence="4" id="KW-0862">Zinc</keyword>
<feature type="domain" description="THAP-type" evidence="7">
    <location>
        <begin position="1"/>
        <end position="75"/>
    </location>
</feature>
<evidence type="ECO:0000313" key="9">
    <source>
        <dbReference type="Proteomes" id="UP000007879"/>
    </source>
</evidence>
<evidence type="ECO:0000256" key="1">
    <source>
        <dbReference type="ARBA" id="ARBA00001968"/>
    </source>
</evidence>
<dbReference type="Pfam" id="PF13359">
    <property type="entry name" value="DDE_Tnp_4"/>
    <property type="match status" value="1"/>
</dbReference>
<protein>
    <recommendedName>
        <fullName evidence="7">THAP-type domain-containing protein</fullName>
    </recommendedName>
</protein>
<dbReference type="SUPFAM" id="SSF57716">
    <property type="entry name" value="Glucocorticoid receptor-like (DNA-binding domain)"/>
    <property type="match status" value="1"/>
</dbReference>
<evidence type="ECO:0000256" key="4">
    <source>
        <dbReference type="ARBA" id="ARBA00022833"/>
    </source>
</evidence>
<dbReference type="PANTHER" id="PTHR23080">
    <property type="entry name" value="THAP DOMAIN PROTEIN"/>
    <property type="match status" value="1"/>
</dbReference>
<dbReference type="KEGG" id="aqu:100637682"/>
<dbReference type="GO" id="GO:0008270">
    <property type="term" value="F:zinc ion binding"/>
    <property type="evidence" value="ECO:0007669"/>
    <property type="project" value="UniProtKB-KW"/>
</dbReference>
<keyword evidence="9" id="KW-1185">Reference proteome</keyword>
<dbReference type="OMA" id="WIPAMAK"/>
<dbReference type="Proteomes" id="UP000007879">
    <property type="component" value="Unassembled WGS sequence"/>
</dbReference>
<proteinExistence type="predicted"/>
<keyword evidence="2" id="KW-0479">Metal-binding</keyword>
<dbReference type="InParanoid" id="A0A1X7TZ42"/>
<sequence length="441" mass="50982">MPSCCAVGCHSHHKKGQNLSFNCFPVDPLKRDRWIAAIRHENWSPTEQTRVCSRHFVTGKHHNNPKHIDYVPSVFDYNKVEKQVDGANALQRYKRAVARAKKVVTVKTRRKRFTAGIPLNANKARNNRALAVDEIVFDRTSLDLEEDERCSDDNEGIEHKAMENNEENEYQESLANLNQSNDGYVHTNMVPPDDLAVSITQDSLQRELEKSSFDVCELQYDNELLMKSNEEIRVQYNKLLTICKSQANQLSHLKQLCDNALRTSLYLHPYKLDALSLTRDSQKSVLYTGLPLKVFQMICTIFKPMVTKPFTTSCTIEDELLYTLVKLRLGLVNKDIAYRANIDEGLFSKIFHRWLNILYRELKQLIIWPDSETLRKNLLKCFKEKYSHVVCIIDCFEVFIQRPRSFDARAATYSNYKKHNTIKVLIGISPTGAISFISKAW</sequence>
<dbReference type="InterPro" id="IPR027805">
    <property type="entry name" value="Transposase_HTH_dom"/>
</dbReference>
<evidence type="ECO:0000256" key="5">
    <source>
        <dbReference type="ARBA" id="ARBA00023125"/>
    </source>
</evidence>
<keyword evidence="3 6" id="KW-0863">Zinc-finger</keyword>
<dbReference type="OrthoDB" id="6435979at2759"/>
<keyword evidence="5 6" id="KW-0238">DNA-binding</keyword>
<dbReference type="Pfam" id="PF13613">
    <property type="entry name" value="HTH_Tnp_4"/>
    <property type="match status" value="1"/>
</dbReference>
<evidence type="ECO:0000259" key="7">
    <source>
        <dbReference type="PROSITE" id="PS50950"/>
    </source>
</evidence>
<evidence type="ECO:0000256" key="2">
    <source>
        <dbReference type="ARBA" id="ARBA00022723"/>
    </source>
</evidence>
<dbReference type="AlphaFoldDB" id="A0A1X7TZ42"/>
<comment type="cofactor">
    <cofactor evidence="1">
        <name>a divalent metal cation</name>
        <dbReference type="ChEBI" id="CHEBI:60240"/>
    </cofactor>
</comment>
<dbReference type="EnsemblMetazoa" id="XM_011408203.1">
    <property type="protein sequence ID" value="XP_011406505.1"/>
    <property type="gene ID" value="LOC100637682"/>
</dbReference>
<evidence type="ECO:0000256" key="3">
    <source>
        <dbReference type="ARBA" id="ARBA00022771"/>
    </source>
</evidence>
<dbReference type="InterPro" id="IPR027806">
    <property type="entry name" value="HARBI1_dom"/>
</dbReference>
<evidence type="ECO:0000256" key="6">
    <source>
        <dbReference type="PROSITE-ProRule" id="PRU00309"/>
    </source>
</evidence>
<reference evidence="8" key="2">
    <citation type="submission" date="2017-05" db="UniProtKB">
        <authorList>
            <consortium name="EnsemblMetazoa"/>
        </authorList>
    </citation>
    <scope>IDENTIFICATION</scope>
</reference>
<organism evidence="8">
    <name type="scientific">Amphimedon queenslandica</name>
    <name type="common">Sponge</name>
    <dbReference type="NCBI Taxonomy" id="400682"/>
    <lineage>
        <taxon>Eukaryota</taxon>
        <taxon>Metazoa</taxon>
        <taxon>Porifera</taxon>
        <taxon>Demospongiae</taxon>
        <taxon>Heteroscleromorpha</taxon>
        <taxon>Haplosclerida</taxon>
        <taxon>Niphatidae</taxon>
        <taxon>Amphimedon</taxon>
    </lineage>
</organism>